<organism evidence="1 2">
    <name type="scientific">Garciella nitratireducens DSM 15102</name>
    <dbReference type="NCBI Taxonomy" id="1121911"/>
    <lineage>
        <taxon>Bacteria</taxon>
        <taxon>Bacillati</taxon>
        <taxon>Bacillota</taxon>
        <taxon>Clostridia</taxon>
        <taxon>Eubacteriales</taxon>
        <taxon>Eubacteriaceae</taxon>
        <taxon>Garciella</taxon>
    </lineage>
</organism>
<sequence>MKNSKIKINLLLPHILYSQWKLPKESVKKFINDFGYWAWEESKPTLKIYINDITILGEQESFFINLKENDTECAFFVPYDNKKYKIEYGRMLHQNIFLSLISSNFIIHPSDQYYSTFCLPHHIVESMKYLNICENYCV</sequence>
<protein>
    <recommendedName>
        <fullName evidence="3">DUF4912 domain-containing protein</fullName>
    </recommendedName>
</protein>
<dbReference type="AlphaFoldDB" id="A0A1T4KRN2"/>
<reference evidence="1 2" key="1">
    <citation type="submission" date="2017-02" db="EMBL/GenBank/DDBJ databases">
        <authorList>
            <person name="Peterson S.W."/>
        </authorList>
    </citation>
    <scope>NUCLEOTIDE SEQUENCE [LARGE SCALE GENOMIC DNA]</scope>
    <source>
        <strain evidence="1 2">DSM 15102</strain>
    </source>
</reference>
<dbReference type="RefSeq" id="WP_087678098.1">
    <property type="nucleotide sequence ID" value="NZ_FUWV01000002.1"/>
</dbReference>
<gene>
    <name evidence="1" type="ORF">SAMN02745973_00675</name>
</gene>
<evidence type="ECO:0008006" key="3">
    <source>
        <dbReference type="Google" id="ProtNLM"/>
    </source>
</evidence>
<keyword evidence="2" id="KW-1185">Reference proteome</keyword>
<proteinExistence type="predicted"/>
<dbReference type="Proteomes" id="UP000196365">
    <property type="component" value="Unassembled WGS sequence"/>
</dbReference>
<dbReference type="Pfam" id="PF16258">
    <property type="entry name" value="DUF4912"/>
    <property type="match status" value="1"/>
</dbReference>
<evidence type="ECO:0000313" key="2">
    <source>
        <dbReference type="Proteomes" id="UP000196365"/>
    </source>
</evidence>
<dbReference type="InterPro" id="IPR032585">
    <property type="entry name" value="DUF4912"/>
</dbReference>
<accession>A0A1T4KRN2</accession>
<evidence type="ECO:0000313" key="1">
    <source>
        <dbReference type="EMBL" id="SJZ45084.1"/>
    </source>
</evidence>
<dbReference type="EMBL" id="FUWV01000002">
    <property type="protein sequence ID" value="SJZ45084.1"/>
    <property type="molecule type" value="Genomic_DNA"/>
</dbReference>
<name>A0A1T4KRN2_9FIRM</name>